<keyword evidence="1" id="KW-0812">Transmembrane</keyword>
<accession>A0A7J6HIZ4</accession>
<gene>
    <name evidence="2" type="ORF">G4B88_011129</name>
</gene>
<reference evidence="2 3" key="1">
    <citation type="journal article" date="2020" name="bioRxiv">
        <title>Sequence and annotation of 42 cannabis genomes reveals extensive copy number variation in cannabinoid synthesis and pathogen resistance genes.</title>
        <authorList>
            <person name="Mckernan K.J."/>
            <person name="Helbert Y."/>
            <person name="Kane L.T."/>
            <person name="Ebling H."/>
            <person name="Zhang L."/>
            <person name="Liu B."/>
            <person name="Eaton Z."/>
            <person name="Mclaughlin S."/>
            <person name="Kingan S."/>
            <person name="Baybayan P."/>
            <person name="Concepcion G."/>
            <person name="Jordan M."/>
            <person name="Riva A."/>
            <person name="Barbazuk W."/>
            <person name="Harkins T."/>
        </authorList>
    </citation>
    <scope>NUCLEOTIDE SEQUENCE [LARGE SCALE GENOMIC DNA]</scope>
    <source>
        <strain evidence="3">cv. Jamaican Lion 4</strain>
        <tissue evidence="2">Leaf</tissue>
    </source>
</reference>
<evidence type="ECO:0000256" key="1">
    <source>
        <dbReference type="SAM" id="Phobius"/>
    </source>
</evidence>
<dbReference type="AlphaFoldDB" id="A0A7J6HIZ4"/>
<evidence type="ECO:0000313" key="3">
    <source>
        <dbReference type="Proteomes" id="UP000583929"/>
    </source>
</evidence>
<keyword evidence="1" id="KW-0472">Membrane</keyword>
<evidence type="ECO:0000313" key="2">
    <source>
        <dbReference type="EMBL" id="KAF4394668.1"/>
    </source>
</evidence>
<protein>
    <submittedName>
        <fullName evidence="2">Uncharacterized protein</fullName>
    </submittedName>
</protein>
<feature type="transmembrane region" description="Helical" evidence="1">
    <location>
        <begin position="92"/>
        <end position="110"/>
    </location>
</feature>
<dbReference type="Proteomes" id="UP000583929">
    <property type="component" value="Unassembled WGS sequence"/>
</dbReference>
<comment type="caution">
    <text evidence="2">The sequence shown here is derived from an EMBL/GenBank/DDBJ whole genome shotgun (WGS) entry which is preliminary data.</text>
</comment>
<dbReference type="EMBL" id="JAATIQ010000043">
    <property type="protein sequence ID" value="KAF4394668.1"/>
    <property type="molecule type" value="Genomic_DNA"/>
</dbReference>
<sequence>MGLYELRRSPNSGRVYGEPPWVLRPPNVRVIEECGSWLVANLTQRTLGRHCRLGAKKLGSDAYIGNHNEKLKQYEADYIRRLMAKYFTKKDLYGVKLRVFSLTIFMLQSYSYLIPSILLCVPVIFSFIYPVNPFLILVFTSFRSNTLQLTTLIKLIQDNEQKLSKALFHDLGKHPAEAYRDLYCNNVQSHLFSSLQKENCSLNHLVLF</sequence>
<name>A0A7J6HIZ4_CANSA</name>
<organism evidence="2 3">
    <name type="scientific">Cannabis sativa</name>
    <name type="common">Hemp</name>
    <name type="synonym">Marijuana</name>
    <dbReference type="NCBI Taxonomy" id="3483"/>
    <lineage>
        <taxon>Eukaryota</taxon>
        <taxon>Viridiplantae</taxon>
        <taxon>Streptophyta</taxon>
        <taxon>Embryophyta</taxon>
        <taxon>Tracheophyta</taxon>
        <taxon>Spermatophyta</taxon>
        <taxon>Magnoliopsida</taxon>
        <taxon>eudicotyledons</taxon>
        <taxon>Gunneridae</taxon>
        <taxon>Pentapetalae</taxon>
        <taxon>rosids</taxon>
        <taxon>fabids</taxon>
        <taxon>Rosales</taxon>
        <taxon>Cannabaceae</taxon>
        <taxon>Cannabis</taxon>
    </lineage>
</organism>
<keyword evidence="3" id="KW-1185">Reference proteome</keyword>
<feature type="transmembrane region" description="Helical" evidence="1">
    <location>
        <begin position="116"/>
        <end position="139"/>
    </location>
</feature>
<keyword evidence="1" id="KW-1133">Transmembrane helix</keyword>
<proteinExistence type="predicted"/>